<keyword evidence="3" id="KW-0472">Membrane</keyword>
<dbReference type="PANTHER" id="PTHR34001:SF3">
    <property type="entry name" value="BLL7405 PROTEIN"/>
    <property type="match status" value="1"/>
</dbReference>
<feature type="chain" id="PRO_5002494551" description="Outer membrane protein beta-barrel domain-containing protein" evidence="6">
    <location>
        <begin position="22"/>
        <end position="208"/>
    </location>
</feature>
<evidence type="ECO:0000256" key="3">
    <source>
        <dbReference type="ARBA" id="ARBA00023136"/>
    </source>
</evidence>
<protein>
    <recommendedName>
        <fullName evidence="7">Outer membrane protein beta-barrel domain-containing protein</fullName>
    </recommendedName>
</protein>
<dbReference type="OrthoDB" id="9815357at2"/>
<dbReference type="RefSeq" id="WP_046140114.1">
    <property type="nucleotide sequence ID" value="NZ_LANJ01000004.1"/>
</dbReference>
<evidence type="ECO:0000313" key="8">
    <source>
        <dbReference type="EMBL" id="KKC40885.1"/>
    </source>
</evidence>
<dbReference type="GO" id="GO:0009279">
    <property type="term" value="C:cell outer membrane"/>
    <property type="evidence" value="ECO:0007669"/>
    <property type="project" value="UniProtKB-SubCell"/>
</dbReference>
<accession>A0A0F5QIU2</accession>
<organism evidence="8 9">
    <name type="scientific">Devosia epidermidihirudinis</name>
    <dbReference type="NCBI Taxonomy" id="1293439"/>
    <lineage>
        <taxon>Bacteria</taxon>
        <taxon>Pseudomonadati</taxon>
        <taxon>Pseudomonadota</taxon>
        <taxon>Alphaproteobacteria</taxon>
        <taxon>Hyphomicrobiales</taxon>
        <taxon>Devosiaceae</taxon>
        <taxon>Devosia</taxon>
    </lineage>
</organism>
<dbReference type="PANTHER" id="PTHR34001">
    <property type="entry name" value="BLL7405 PROTEIN"/>
    <property type="match status" value="1"/>
</dbReference>
<dbReference type="PATRIC" id="fig|1293439.3.peg.2677"/>
<dbReference type="Gene3D" id="2.40.160.20">
    <property type="match status" value="1"/>
</dbReference>
<evidence type="ECO:0000256" key="4">
    <source>
        <dbReference type="ARBA" id="ARBA00023237"/>
    </source>
</evidence>
<keyword evidence="9" id="KW-1185">Reference proteome</keyword>
<name>A0A0F5QIU2_9HYPH</name>
<feature type="signal peptide" evidence="6">
    <location>
        <begin position="1"/>
        <end position="21"/>
    </location>
</feature>
<dbReference type="InterPro" id="IPR011250">
    <property type="entry name" value="OMP/PagP_B-barrel"/>
</dbReference>
<evidence type="ECO:0000259" key="7">
    <source>
        <dbReference type="Pfam" id="PF13505"/>
    </source>
</evidence>
<feature type="domain" description="Outer membrane protein beta-barrel" evidence="7">
    <location>
        <begin position="33"/>
        <end position="208"/>
    </location>
</feature>
<evidence type="ECO:0000256" key="1">
    <source>
        <dbReference type="ARBA" id="ARBA00004442"/>
    </source>
</evidence>
<dbReference type="InterPro" id="IPR027385">
    <property type="entry name" value="Beta-barrel_OMP"/>
</dbReference>
<dbReference type="EMBL" id="LANJ01000004">
    <property type="protein sequence ID" value="KKC40885.1"/>
    <property type="molecule type" value="Genomic_DNA"/>
</dbReference>
<reference evidence="8 9" key="1">
    <citation type="submission" date="2015-03" db="EMBL/GenBank/DDBJ databases">
        <authorList>
            <person name="Lepp D."/>
            <person name="Hassan Y.I."/>
            <person name="Li X.-Z."/>
            <person name="Zhou T."/>
        </authorList>
    </citation>
    <scope>NUCLEOTIDE SEQUENCE [LARGE SCALE GENOMIC DNA]</scope>
    <source>
        <strain evidence="8 9">E84</strain>
    </source>
</reference>
<dbReference type="SUPFAM" id="SSF56925">
    <property type="entry name" value="OMPA-like"/>
    <property type="match status" value="1"/>
</dbReference>
<keyword evidence="4" id="KW-0998">Cell outer membrane</keyword>
<comment type="similarity">
    <text evidence="5">Belongs to the Omp25/RopB family.</text>
</comment>
<gene>
    <name evidence="8" type="ORF">WH87_01570</name>
</gene>
<evidence type="ECO:0000256" key="5">
    <source>
        <dbReference type="ARBA" id="ARBA00038306"/>
    </source>
</evidence>
<comment type="subcellular location">
    <subcellularLocation>
        <location evidence="1">Cell outer membrane</location>
    </subcellularLocation>
</comment>
<sequence length="208" mass="21363">MNKTALVVALAAFGFSGAASAADLGVVNTNAPAAYLAPAAFDWTGFYAGVNGGYGQADVFFAGNKMFDGEGAFGGVQVGYNHDFGGFVFGVEADAQLSGIKNERFGGTYALDNFGTVRARAGFAVDRFLPYVTGGLSWANVTASNAALSVQDTYVGWAAGAGVEVAVTDNISVKGEYLYLDLGGAKFAGNIAADLSAHIARVGLNYKF</sequence>
<evidence type="ECO:0000313" key="9">
    <source>
        <dbReference type="Proteomes" id="UP000033411"/>
    </source>
</evidence>
<keyword evidence="2 6" id="KW-0732">Signal</keyword>
<evidence type="ECO:0000256" key="2">
    <source>
        <dbReference type="ARBA" id="ARBA00022729"/>
    </source>
</evidence>
<evidence type="ECO:0000256" key="6">
    <source>
        <dbReference type="SAM" id="SignalP"/>
    </source>
</evidence>
<dbReference type="STRING" id="1293439.WH87_01570"/>
<proteinExistence type="inferred from homology"/>
<dbReference type="Pfam" id="PF13505">
    <property type="entry name" value="OMP_b-brl"/>
    <property type="match status" value="1"/>
</dbReference>
<dbReference type="AlphaFoldDB" id="A0A0F5QIU2"/>
<comment type="caution">
    <text evidence="8">The sequence shown here is derived from an EMBL/GenBank/DDBJ whole genome shotgun (WGS) entry which is preliminary data.</text>
</comment>
<dbReference type="Proteomes" id="UP000033411">
    <property type="component" value="Unassembled WGS sequence"/>
</dbReference>
<dbReference type="InterPro" id="IPR051692">
    <property type="entry name" value="OMP-like"/>
</dbReference>